<dbReference type="EMBL" id="HG937692">
    <property type="protein sequence ID" value="CDP36623.1"/>
    <property type="molecule type" value="Genomic_DNA"/>
</dbReference>
<keyword evidence="5 6" id="KW-0833">Ubl conjugation pathway</keyword>
<name>A0A060T6Q4_BLAAD</name>
<dbReference type="FunFam" id="3.30.2160.10:FF:000002">
    <property type="entry name" value="Putative Ubiquitin-protein ligase E3C"/>
    <property type="match status" value="1"/>
</dbReference>
<dbReference type="GO" id="GO:0006511">
    <property type="term" value="P:ubiquitin-dependent protein catabolic process"/>
    <property type="evidence" value="ECO:0007669"/>
    <property type="project" value="TreeGrafter"/>
</dbReference>
<dbReference type="PANTHER" id="PTHR45700">
    <property type="entry name" value="UBIQUITIN-PROTEIN LIGASE E3C"/>
    <property type="match status" value="1"/>
</dbReference>
<dbReference type="Gene3D" id="3.30.2160.10">
    <property type="entry name" value="Hect, E3 ligase catalytic domain"/>
    <property type="match status" value="1"/>
</dbReference>
<evidence type="ECO:0000256" key="5">
    <source>
        <dbReference type="ARBA" id="ARBA00022786"/>
    </source>
</evidence>
<gene>
    <name evidence="9" type="ORF">GNLVRS02_ARAD1B17292g</name>
</gene>
<dbReference type="SUPFAM" id="SSF56204">
    <property type="entry name" value="Hect, E3 ligase catalytic domain"/>
    <property type="match status" value="1"/>
</dbReference>
<dbReference type="CDD" id="cd00078">
    <property type="entry name" value="HECTc"/>
    <property type="match status" value="1"/>
</dbReference>
<evidence type="ECO:0000256" key="7">
    <source>
        <dbReference type="SAM" id="MobiDB-lite"/>
    </source>
</evidence>
<dbReference type="AlphaFoldDB" id="A0A060T6Q4"/>
<sequence length="1019" mass="115553">MNFTGQVRRPRTVNLGGRAAAGTNTRQSVLKRAQEDRERRERVRREEKAAVAIQKFYRGRRQAIEDRLVERSEWDNTYLVAWSFPTDPAALAQFLRQYCFFERAPLYNSNDTQCQRRVSLIAQALQSSAGYLNLISTDLLRTLVNSSITAKLTTPDPAASPQTLENLVSIIITLKDYTSADTLQVVANVAKSIPPQNDLPVIWQALDLLSVVHPREFWTTVFTIPQYYKRCQDHSHVWNDSSLVISDDAMDNRNLRDVVVLVDNVLHIIFQSSITMPLLSALNSALHTLAFKYHVRALRRGDLGAASDALDDTMRDSDDDDDDDEEDVLEVGTSLEKLGASQETISAVEELGSRSFTSQLFSLLSTDANGSNAVLHVVASFYACLIRLSPRTKQSVLMQLSFVQEISAIHTFWTSFKQSHLYDAGSRNVLSSTQILQSFEKEQPEWTEYLLALELYSYWLIVADDTEFFENHIQGLKIPEVRELAIFLKNLSFSLIWNSSDISASATRSSNKRFLTQIMKVKEMSLRVMRQIYTRDSRRPFLGKDFWLMTEHFNMNMFISGVVQEQEKLQNQDDSDDEASNNQPTAASGFRKYTIRPAEKYKQNVEPRLNILRQAPFFMPFDVRVQIFQEFIANDKSRIAPESFFDEIVNPMRRSLIRVRRGHIFEDAFENVDKIDLKSQLRVEFYNEYGVEAGIDGGGLTKEFLISACAEGFDSSEGLFTTTQNHLLYPEPVLGVVSEISKIPSDERALMLSKLNLLGKLVGKCLYEGILVDAEFAPFFLQKLLGIKNSFDDLYTLDPEIYDSLVKLRKYSGNVEDLNLTFSIDQDMGNGKHASLELIRGGDNITVTKANRLEYIHAIANFKLNLVLSPQANAFFSGMSTVISPHWLKMFNAVELQMLISGGHSKIDVNDLRSNTIYGGFTEDDPTVKLFWEVLEEMSEEDRCLLLKFVTSAPKAPLGGFRSLNPKFALRNAGAREVDRLPTASTCVNLLKLPDYRDKEALREKLLYSIRSGTGFDLS</sequence>
<organism evidence="9">
    <name type="scientific">Blastobotrys adeninivorans</name>
    <name type="common">Yeast</name>
    <name type="synonym">Arxula adeninivorans</name>
    <dbReference type="NCBI Taxonomy" id="409370"/>
    <lineage>
        <taxon>Eukaryota</taxon>
        <taxon>Fungi</taxon>
        <taxon>Dikarya</taxon>
        <taxon>Ascomycota</taxon>
        <taxon>Saccharomycotina</taxon>
        <taxon>Dipodascomycetes</taxon>
        <taxon>Dipodascales</taxon>
        <taxon>Trichomonascaceae</taxon>
        <taxon>Blastobotrys</taxon>
    </lineage>
</organism>
<evidence type="ECO:0000256" key="4">
    <source>
        <dbReference type="ARBA" id="ARBA00022679"/>
    </source>
</evidence>
<feature type="active site" description="Glycyl thioester intermediate" evidence="6">
    <location>
        <position position="987"/>
    </location>
</feature>
<dbReference type="InterPro" id="IPR035983">
    <property type="entry name" value="Hect_E3_ubiquitin_ligase"/>
</dbReference>
<comment type="catalytic activity">
    <reaction evidence="1">
        <text>S-ubiquitinyl-[E2 ubiquitin-conjugating enzyme]-L-cysteine + [acceptor protein]-L-lysine = [E2 ubiquitin-conjugating enzyme]-L-cysteine + N(6)-ubiquitinyl-[acceptor protein]-L-lysine.</text>
        <dbReference type="EC" id="2.3.2.26"/>
    </reaction>
</comment>
<dbReference type="GO" id="GO:0061630">
    <property type="term" value="F:ubiquitin protein ligase activity"/>
    <property type="evidence" value="ECO:0007669"/>
    <property type="project" value="UniProtKB-EC"/>
</dbReference>
<proteinExistence type="predicted"/>
<dbReference type="PROSITE" id="PS50237">
    <property type="entry name" value="HECT"/>
    <property type="match status" value="1"/>
</dbReference>
<keyword evidence="4" id="KW-0808">Transferase</keyword>
<accession>A0A060T6Q4</accession>
<evidence type="ECO:0000256" key="3">
    <source>
        <dbReference type="ARBA" id="ARBA00012485"/>
    </source>
</evidence>
<evidence type="ECO:0000313" key="9">
    <source>
        <dbReference type="EMBL" id="CDP36623.1"/>
    </source>
</evidence>
<evidence type="ECO:0000256" key="1">
    <source>
        <dbReference type="ARBA" id="ARBA00000885"/>
    </source>
</evidence>
<feature type="compositionally biased region" description="Basic and acidic residues" evidence="7">
    <location>
        <begin position="32"/>
        <end position="43"/>
    </location>
</feature>
<dbReference type="PANTHER" id="PTHR45700:SF2">
    <property type="entry name" value="UBIQUITIN-PROTEIN LIGASE E3C"/>
    <property type="match status" value="1"/>
</dbReference>
<dbReference type="FunFam" id="3.30.2410.10:FF:000017">
    <property type="entry name" value="E3 ubiquitin-protein ligase UPL7"/>
    <property type="match status" value="1"/>
</dbReference>
<dbReference type="Pfam" id="PF00632">
    <property type="entry name" value="HECT"/>
    <property type="match status" value="1"/>
</dbReference>
<comment type="pathway">
    <text evidence="2">Protein modification; protein ubiquitination.</text>
</comment>
<evidence type="ECO:0000256" key="6">
    <source>
        <dbReference type="PROSITE-ProRule" id="PRU00104"/>
    </source>
</evidence>
<dbReference type="SMART" id="SM00119">
    <property type="entry name" value="HECTc"/>
    <property type="match status" value="1"/>
</dbReference>
<dbReference type="InterPro" id="IPR000569">
    <property type="entry name" value="HECT_dom"/>
</dbReference>
<dbReference type="Gene3D" id="3.30.2410.10">
    <property type="entry name" value="Hect, E3 ligase catalytic domain"/>
    <property type="match status" value="1"/>
</dbReference>
<feature type="region of interest" description="Disordered" evidence="7">
    <location>
        <begin position="569"/>
        <end position="589"/>
    </location>
</feature>
<evidence type="ECO:0000259" key="8">
    <source>
        <dbReference type="PROSITE" id="PS50237"/>
    </source>
</evidence>
<reference evidence="9" key="1">
    <citation type="submission" date="2014-02" db="EMBL/GenBank/DDBJ databases">
        <authorList>
            <person name="Genoscope - CEA"/>
        </authorList>
    </citation>
    <scope>NUCLEOTIDE SEQUENCE</scope>
    <source>
        <strain evidence="9">LS3</strain>
    </source>
</reference>
<protein>
    <recommendedName>
        <fullName evidence="3">HECT-type E3 ubiquitin transferase</fullName>
        <ecNumber evidence="3">2.3.2.26</ecNumber>
    </recommendedName>
</protein>
<feature type="region of interest" description="Disordered" evidence="7">
    <location>
        <begin position="24"/>
        <end position="43"/>
    </location>
</feature>
<dbReference type="InterPro" id="IPR044611">
    <property type="entry name" value="E3A/B/C-like"/>
</dbReference>
<feature type="domain" description="HECT" evidence="8">
    <location>
        <begin position="673"/>
        <end position="1019"/>
    </location>
</feature>
<dbReference type="GO" id="GO:0000209">
    <property type="term" value="P:protein polyubiquitination"/>
    <property type="evidence" value="ECO:0007669"/>
    <property type="project" value="InterPro"/>
</dbReference>
<evidence type="ECO:0000256" key="2">
    <source>
        <dbReference type="ARBA" id="ARBA00004906"/>
    </source>
</evidence>
<dbReference type="EC" id="2.3.2.26" evidence="3"/>
<reference evidence="9" key="2">
    <citation type="submission" date="2014-06" db="EMBL/GenBank/DDBJ databases">
        <title>The complete genome of Blastobotrys (Arxula) adeninivorans LS3 - a yeast of biotechnological interest.</title>
        <authorList>
            <person name="Kunze G."/>
            <person name="Gaillardin C."/>
            <person name="Czernicka M."/>
            <person name="Durrens P."/>
            <person name="Martin T."/>
            <person name="Boer E."/>
            <person name="Gabaldon T."/>
            <person name="Cruz J."/>
            <person name="Talla E."/>
            <person name="Marck C."/>
            <person name="Goffeau A."/>
            <person name="Barbe V."/>
            <person name="Baret P."/>
            <person name="Baronian K."/>
            <person name="Beier S."/>
            <person name="Bleykasten C."/>
            <person name="Bode R."/>
            <person name="Casaregola S."/>
            <person name="Despons L."/>
            <person name="Fairhead C."/>
            <person name="Giersberg M."/>
            <person name="Gierski P."/>
            <person name="Hahnel U."/>
            <person name="Hartmann A."/>
            <person name="Jankowska D."/>
            <person name="Jubin C."/>
            <person name="Jung P."/>
            <person name="Lafontaine I."/>
            <person name="Leh-Louis V."/>
            <person name="Lemaire M."/>
            <person name="Marcet-Houben M."/>
            <person name="Mascher M."/>
            <person name="Morel G."/>
            <person name="Richard G.-F."/>
            <person name="Riechen J."/>
            <person name="Sacerdot C."/>
            <person name="Sarkar A."/>
            <person name="Savel G."/>
            <person name="Schacherer J."/>
            <person name="Sherman D."/>
            <person name="Straub M.-L."/>
            <person name="Stein N."/>
            <person name="Thierry A."/>
            <person name="Trautwein-Schult A."/>
            <person name="Westhof E."/>
            <person name="Worch S."/>
            <person name="Dujon B."/>
            <person name="Souciet J.-L."/>
            <person name="Wincker P."/>
            <person name="Scholz U."/>
            <person name="Neuveglise N."/>
        </authorList>
    </citation>
    <scope>NUCLEOTIDE SEQUENCE</scope>
    <source>
        <strain evidence="9">LS3</strain>
    </source>
</reference>
<dbReference type="PhylomeDB" id="A0A060T6Q4"/>
<dbReference type="Gene3D" id="3.90.1750.10">
    <property type="entry name" value="Hect, E3 ligase catalytic domains"/>
    <property type="match status" value="1"/>
</dbReference>